<feature type="compositionally biased region" description="Polar residues" evidence="14">
    <location>
        <begin position="189"/>
        <end position="203"/>
    </location>
</feature>
<dbReference type="GO" id="GO:0006397">
    <property type="term" value="P:mRNA processing"/>
    <property type="evidence" value="ECO:0007669"/>
    <property type="project" value="UniProtKB-KW"/>
</dbReference>
<feature type="domain" description="RRM" evidence="15">
    <location>
        <begin position="69"/>
        <end position="148"/>
    </location>
</feature>
<comment type="similarity">
    <text evidence="2">Belongs to the RRM U1 A/B'' family.</text>
</comment>
<dbReference type="FunCoup" id="L5JWZ3">
    <property type="interactions" value="3319"/>
</dbReference>
<dbReference type="CDD" id="cd12481">
    <property type="entry name" value="RRM2_U2B"/>
    <property type="match status" value="1"/>
</dbReference>
<dbReference type="AlphaFoldDB" id="L5JWZ3"/>
<dbReference type="InParanoid" id="L5JWZ3"/>
<keyword evidence="7 13" id="KW-0694">RNA-binding</keyword>
<dbReference type="eggNOG" id="KOG4206">
    <property type="taxonomic scope" value="Eukaryota"/>
</dbReference>
<protein>
    <recommendedName>
        <fullName evidence="3">U1 small nuclear ribonucleoprotein A</fullName>
    </recommendedName>
</protein>
<dbReference type="InterPro" id="IPR034564">
    <property type="entry name" value="U2B''_RRM1"/>
</dbReference>
<dbReference type="GO" id="GO:0008380">
    <property type="term" value="P:RNA splicing"/>
    <property type="evidence" value="ECO:0007669"/>
    <property type="project" value="UniProtKB-KW"/>
</dbReference>
<name>L5JWZ3_PTEAL</name>
<evidence type="ECO:0000256" key="14">
    <source>
        <dbReference type="SAM" id="MobiDB-lite"/>
    </source>
</evidence>
<dbReference type="EMBL" id="KB031072">
    <property type="protein sequence ID" value="ELK03949.1"/>
    <property type="molecule type" value="Genomic_DNA"/>
</dbReference>
<dbReference type="GO" id="GO:0005681">
    <property type="term" value="C:spliceosomal complex"/>
    <property type="evidence" value="ECO:0007669"/>
    <property type="project" value="UniProtKB-KW"/>
</dbReference>
<comment type="subcellular location">
    <subcellularLocation>
        <location evidence="1">Nucleus</location>
    </subcellularLocation>
</comment>
<feature type="domain" description="RRM" evidence="15">
    <location>
        <begin position="213"/>
        <end position="287"/>
    </location>
</feature>
<evidence type="ECO:0000259" key="15">
    <source>
        <dbReference type="PROSITE" id="PS50102"/>
    </source>
</evidence>
<evidence type="ECO:0000313" key="17">
    <source>
        <dbReference type="Proteomes" id="UP000010552"/>
    </source>
</evidence>
<keyword evidence="4" id="KW-0507">mRNA processing</keyword>
<dbReference type="PANTHER" id="PTHR10501">
    <property type="entry name" value="U1 SMALL NUCLEAR RIBONUCLEOPROTEIN A/U2 SMALL NUCLEAR RIBONUCLEOPROTEIN B"/>
    <property type="match status" value="1"/>
</dbReference>
<dbReference type="FunFam" id="3.30.70.330:FF:000029">
    <property type="entry name" value="U2 small nuclear ribonucleoprotein B"/>
    <property type="match status" value="1"/>
</dbReference>
<evidence type="ECO:0000256" key="8">
    <source>
        <dbReference type="ARBA" id="ARBA00023187"/>
    </source>
</evidence>
<dbReference type="GO" id="GO:0097525">
    <property type="term" value="C:spliceosomal snRNP complex"/>
    <property type="evidence" value="ECO:0007669"/>
    <property type="project" value="UniProtKB-ARBA"/>
</dbReference>
<keyword evidence="10 16" id="KW-0687">Ribonucleoprotein</keyword>
<dbReference type="InterPro" id="IPR000504">
    <property type="entry name" value="RRM_dom"/>
</dbReference>
<evidence type="ECO:0000256" key="10">
    <source>
        <dbReference type="ARBA" id="ARBA00023274"/>
    </source>
</evidence>
<dbReference type="InterPro" id="IPR012677">
    <property type="entry name" value="Nucleotide-bd_a/b_plait_sf"/>
</dbReference>
<reference evidence="17" key="1">
    <citation type="journal article" date="2013" name="Science">
        <title>Comparative analysis of bat genomes provides insight into the evolution of flight and immunity.</title>
        <authorList>
            <person name="Zhang G."/>
            <person name="Cowled C."/>
            <person name="Shi Z."/>
            <person name="Huang Z."/>
            <person name="Bishop-Lilly K.A."/>
            <person name="Fang X."/>
            <person name="Wynne J.W."/>
            <person name="Xiong Z."/>
            <person name="Baker M.L."/>
            <person name="Zhao W."/>
            <person name="Tachedjian M."/>
            <person name="Zhu Y."/>
            <person name="Zhou P."/>
            <person name="Jiang X."/>
            <person name="Ng J."/>
            <person name="Yang L."/>
            <person name="Wu L."/>
            <person name="Xiao J."/>
            <person name="Feng Y."/>
            <person name="Chen Y."/>
            <person name="Sun X."/>
            <person name="Zhang Y."/>
            <person name="Marsh G.A."/>
            <person name="Crameri G."/>
            <person name="Broder C.C."/>
            <person name="Frey K.G."/>
            <person name="Wang L.F."/>
            <person name="Wang J."/>
        </authorList>
    </citation>
    <scope>NUCLEOTIDE SEQUENCE [LARGE SCALE GENOMIC DNA]</scope>
</reference>
<feature type="region of interest" description="Disordered" evidence="14">
    <location>
        <begin position="163"/>
        <end position="205"/>
    </location>
</feature>
<evidence type="ECO:0000256" key="2">
    <source>
        <dbReference type="ARBA" id="ARBA00007243"/>
    </source>
</evidence>
<dbReference type="FunFam" id="3.30.70.330:FF:000039">
    <property type="entry name" value="U1 small nuclear ribonucleoprotein A"/>
    <property type="match status" value="1"/>
</dbReference>
<evidence type="ECO:0000256" key="6">
    <source>
        <dbReference type="ARBA" id="ARBA00022737"/>
    </source>
</evidence>
<dbReference type="InterPro" id="IPR035979">
    <property type="entry name" value="RBD_domain_sf"/>
</dbReference>
<proteinExistence type="inferred from homology"/>
<dbReference type="Pfam" id="PF00076">
    <property type="entry name" value="RRM_1"/>
    <property type="match status" value="2"/>
</dbReference>
<evidence type="ECO:0000256" key="9">
    <source>
        <dbReference type="ARBA" id="ARBA00023242"/>
    </source>
</evidence>
<organism evidence="16 17">
    <name type="scientific">Pteropus alecto</name>
    <name type="common">Black flying fox</name>
    <dbReference type="NCBI Taxonomy" id="9402"/>
    <lineage>
        <taxon>Eukaryota</taxon>
        <taxon>Metazoa</taxon>
        <taxon>Chordata</taxon>
        <taxon>Craniata</taxon>
        <taxon>Vertebrata</taxon>
        <taxon>Euteleostomi</taxon>
        <taxon>Mammalia</taxon>
        <taxon>Eutheria</taxon>
        <taxon>Laurasiatheria</taxon>
        <taxon>Chiroptera</taxon>
        <taxon>Yinpterochiroptera</taxon>
        <taxon>Pteropodoidea</taxon>
        <taxon>Pteropodidae</taxon>
        <taxon>Pteropodinae</taxon>
        <taxon>Pteropus</taxon>
    </lineage>
</organism>
<evidence type="ECO:0000256" key="13">
    <source>
        <dbReference type="PROSITE-ProRule" id="PRU00176"/>
    </source>
</evidence>
<gene>
    <name evidence="16" type="ORF">PAL_GLEAN10024041</name>
</gene>
<keyword evidence="9" id="KW-0539">Nucleus</keyword>
<evidence type="ECO:0000256" key="4">
    <source>
        <dbReference type="ARBA" id="ARBA00022664"/>
    </source>
</evidence>
<comment type="subunit">
    <text evidence="12">U1 snRNP is composed of the 7 core Sm proteins SNRPB, SNRPD1, SNRPD2, SNRPD3, SNRPE, SNRPF and SNRPG that assemble in a heptameric protein ring on the Sm site of the small nuclear RNA to form the core snRNP, and at least three U1 snRNP-specific proteins SNRNP70/U1-70K, SNRPA/U1-A and SNRPC/U1-C. Interacts with SFPQ; component of a snRNP-free complex with SFPQ.</text>
</comment>
<dbReference type="STRING" id="9402.L5JWZ3"/>
<evidence type="ECO:0000256" key="12">
    <source>
        <dbReference type="ARBA" id="ARBA00063339"/>
    </source>
</evidence>
<keyword evidence="5" id="KW-0747">Spliceosome</keyword>
<evidence type="ECO:0000256" key="5">
    <source>
        <dbReference type="ARBA" id="ARBA00022728"/>
    </source>
</evidence>
<keyword evidence="8" id="KW-0508">mRNA splicing</keyword>
<evidence type="ECO:0000313" key="16">
    <source>
        <dbReference type="EMBL" id="ELK03949.1"/>
    </source>
</evidence>
<dbReference type="SMART" id="SM00360">
    <property type="entry name" value="RRM"/>
    <property type="match status" value="2"/>
</dbReference>
<evidence type="ECO:0000256" key="1">
    <source>
        <dbReference type="ARBA" id="ARBA00004123"/>
    </source>
</evidence>
<accession>L5JWZ3</accession>
<dbReference type="CDD" id="cd12478">
    <property type="entry name" value="RRM1_U2B"/>
    <property type="match status" value="1"/>
</dbReference>
<sequence>MRREVPSCSRRASIYSGSAFRLLGARLRLVVALLPLSGCVSAFRFLRFTPPASGYLNSLAQNMDIRPNHTIYINNMNDKIKKEELKRSLYALFSQFGHVVDIVALKTMKMRGQAFVIFKELGSSTNALRQLQGFPFYGKPMRIQYAKTDSDIISKMRGTFADKEKKKEKKKAKTVEQTAMTANKKPGQGTPNSANTQGNVTPNPQVPDYPPNYILFLNNLPEETNEMMLSMLFNQFPGFKEVRLVPGRHDIAFVEFENDGQAGAARDALQGFKITLYHAMKITYAKKKHLG</sequence>
<comment type="function">
    <text evidence="11">Component of the spliceosomal U1 snRNP, which is essential for recognition of the pre-mRNA 5' splice-site and the subsequent assembly of the spliceosome. U1 snRNP is the first snRNP to interact with pre-mRNA. This interaction is required for the subsequent binding of U2 snRNP and the U4/U6/U5 tri-snRNP. SNRPA binds stem loop II of U1 snRNA. In a snRNP-free form (SF-A) may be involved in coupled pre-mRNA splicing and polyadenylation process. May bind preferentially to the 5'-UGCAC-3' motif on RNAs.</text>
</comment>
<dbReference type="PROSITE" id="PS50102">
    <property type="entry name" value="RRM"/>
    <property type="match status" value="2"/>
</dbReference>
<dbReference type="InterPro" id="IPR034562">
    <property type="entry name" value="U2B''_RRM2"/>
</dbReference>
<evidence type="ECO:0000256" key="7">
    <source>
        <dbReference type="ARBA" id="ARBA00022884"/>
    </source>
</evidence>
<dbReference type="SUPFAM" id="SSF54928">
    <property type="entry name" value="RNA-binding domain, RBD"/>
    <property type="match status" value="1"/>
</dbReference>
<keyword evidence="17" id="KW-1185">Reference proteome</keyword>
<evidence type="ECO:0000256" key="11">
    <source>
        <dbReference type="ARBA" id="ARBA00054893"/>
    </source>
</evidence>
<evidence type="ECO:0000256" key="3">
    <source>
        <dbReference type="ARBA" id="ARBA00017955"/>
    </source>
</evidence>
<keyword evidence="6" id="KW-0677">Repeat</keyword>
<dbReference type="Proteomes" id="UP000010552">
    <property type="component" value="Unassembled WGS sequence"/>
</dbReference>
<dbReference type="GO" id="GO:0003723">
    <property type="term" value="F:RNA binding"/>
    <property type="evidence" value="ECO:0007669"/>
    <property type="project" value="UniProtKB-UniRule"/>
</dbReference>
<dbReference type="Gene3D" id="3.30.70.330">
    <property type="match status" value="2"/>
</dbReference>